<dbReference type="PROSITE" id="PS00478">
    <property type="entry name" value="LIM_DOMAIN_1"/>
    <property type="match status" value="1"/>
</dbReference>
<organism evidence="7 9">
    <name type="scientific">Salvelinus namaycush</name>
    <name type="common">Lake trout</name>
    <name type="synonym">Salmo namaycush</name>
    <dbReference type="NCBI Taxonomy" id="8040"/>
    <lineage>
        <taxon>Eukaryota</taxon>
        <taxon>Metazoa</taxon>
        <taxon>Chordata</taxon>
        <taxon>Craniata</taxon>
        <taxon>Vertebrata</taxon>
        <taxon>Euteleostomi</taxon>
        <taxon>Actinopterygii</taxon>
        <taxon>Neopterygii</taxon>
        <taxon>Teleostei</taxon>
        <taxon>Protacanthopterygii</taxon>
        <taxon>Salmoniformes</taxon>
        <taxon>Salmonidae</taxon>
        <taxon>Salmoninae</taxon>
        <taxon>Salvelinus</taxon>
    </lineage>
</organism>
<feature type="compositionally biased region" description="Polar residues" evidence="5">
    <location>
        <begin position="488"/>
        <end position="504"/>
    </location>
</feature>
<feature type="region of interest" description="Disordered" evidence="5">
    <location>
        <begin position="202"/>
        <end position="222"/>
    </location>
</feature>
<feature type="region of interest" description="Disordered" evidence="5">
    <location>
        <begin position="316"/>
        <end position="343"/>
    </location>
</feature>
<keyword evidence="3 4" id="KW-0440">LIM domain</keyword>
<feature type="compositionally biased region" description="Basic and acidic residues" evidence="5">
    <location>
        <begin position="597"/>
        <end position="644"/>
    </location>
</feature>
<evidence type="ECO:0000256" key="5">
    <source>
        <dbReference type="SAM" id="MobiDB-lite"/>
    </source>
</evidence>
<dbReference type="OrthoDB" id="6129702at2759"/>
<dbReference type="PANTHER" id="PTHR24206">
    <property type="entry name" value="OS06G0237300 PROTEIN"/>
    <property type="match status" value="1"/>
</dbReference>
<dbReference type="InterPro" id="IPR028740">
    <property type="entry name" value="EPLIN_Lim_dom"/>
</dbReference>
<evidence type="ECO:0000256" key="4">
    <source>
        <dbReference type="PROSITE-ProRule" id="PRU00125"/>
    </source>
</evidence>
<dbReference type="RefSeq" id="XP_038867683.1">
    <property type="nucleotide sequence ID" value="XM_039011755.1"/>
</dbReference>
<reference evidence="8 9" key="1">
    <citation type="submission" date="2025-04" db="UniProtKB">
        <authorList>
            <consortium name="RefSeq"/>
        </authorList>
    </citation>
    <scope>IDENTIFICATION</scope>
    <source>
        <tissue evidence="8 9">White muscle</tissue>
    </source>
</reference>
<evidence type="ECO:0000313" key="8">
    <source>
        <dbReference type="RefSeq" id="XP_038867671.1"/>
    </source>
</evidence>
<feature type="compositionally biased region" description="Acidic residues" evidence="5">
    <location>
        <begin position="652"/>
        <end position="663"/>
    </location>
</feature>
<feature type="compositionally biased region" description="Polar residues" evidence="5">
    <location>
        <begin position="466"/>
        <end position="477"/>
    </location>
</feature>
<feature type="region of interest" description="Disordered" evidence="5">
    <location>
        <begin position="430"/>
        <end position="753"/>
    </location>
</feature>
<dbReference type="KEGG" id="snh:120061955"/>
<feature type="compositionally biased region" description="Low complexity" evidence="5">
    <location>
        <begin position="324"/>
        <end position="340"/>
    </location>
</feature>
<dbReference type="CDD" id="cd09485">
    <property type="entry name" value="LIM_Eplin_alpha_beta"/>
    <property type="match status" value="1"/>
</dbReference>
<evidence type="ECO:0000259" key="6">
    <source>
        <dbReference type="PROSITE" id="PS50023"/>
    </source>
</evidence>
<protein>
    <submittedName>
        <fullName evidence="8 9">LIM domain and actin-binding protein 1-like isoform X1</fullName>
    </submittedName>
</protein>
<feature type="compositionally biased region" description="Basic and acidic residues" evidence="5">
    <location>
        <begin position="560"/>
        <end position="580"/>
    </location>
</feature>
<dbReference type="PROSITE" id="PS50023">
    <property type="entry name" value="LIM_DOMAIN_2"/>
    <property type="match status" value="1"/>
</dbReference>
<dbReference type="GeneID" id="120061955"/>
<feature type="compositionally biased region" description="Basic and acidic residues" evidence="5">
    <location>
        <begin position="446"/>
        <end position="458"/>
    </location>
</feature>
<name>A0A8U1H390_SALNM</name>
<dbReference type="SUPFAM" id="SSF57716">
    <property type="entry name" value="Glucocorticoid receptor-like (DNA-binding domain)"/>
    <property type="match status" value="2"/>
</dbReference>
<proteinExistence type="predicted"/>
<feature type="compositionally biased region" description="Basic and acidic residues" evidence="5">
    <location>
        <begin position="669"/>
        <end position="687"/>
    </location>
</feature>
<dbReference type="InterPro" id="IPR001781">
    <property type="entry name" value="Znf_LIM"/>
</dbReference>
<dbReference type="Pfam" id="PF00412">
    <property type="entry name" value="LIM"/>
    <property type="match status" value="1"/>
</dbReference>
<feature type="compositionally biased region" description="Basic and acidic residues" evidence="5">
    <location>
        <begin position="505"/>
        <end position="515"/>
    </location>
</feature>
<dbReference type="GO" id="GO:0046872">
    <property type="term" value="F:metal ion binding"/>
    <property type="evidence" value="ECO:0007669"/>
    <property type="project" value="UniProtKB-KW"/>
</dbReference>
<evidence type="ECO:0000313" key="7">
    <source>
        <dbReference type="Proteomes" id="UP000808372"/>
    </source>
</evidence>
<evidence type="ECO:0000313" key="10">
    <source>
        <dbReference type="RefSeq" id="XP_038867683.1"/>
    </source>
</evidence>
<feature type="compositionally biased region" description="Acidic residues" evidence="5">
    <location>
        <begin position="744"/>
        <end position="753"/>
    </location>
</feature>
<keyword evidence="2 4" id="KW-0862">Zinc</keyword>
<dbReference type="SMART" id="SM00132">
    <property type="entry name" value="LIM"/>
    <property type="match status" value="1"/>
</dbReference>
<evidence type="ECO:0000313" key="9">
    <source>
        <dbReference type="RefSeq" id="XP_038867677.1"/>
    </source>
</evidence>
<dbReference type="RefSeq" id="XP_038867671.1">
    <property type="nucleotide sequence ID" value="XM_039011743.1"/>
</dbReference>
<keyword evidence="1 4" id="KW-0479">Metal-binding</keyword>
<dbReference type="RefSeq" id="XP_038867677.1">
    <property type="nucleotide sequence ID" value="XM_039011749.1"/>
</dbReference>
<evidence type="ECO:0000256" key="2">
    <source>
        <dbReference type="ARBA" id="ARBA00022833"/>
    </source>
</evidence>
<feature type="compositionally biased region" description="Polar residues" evidence="5">
    <location>
        <begin position="123"/>
        <end position="135"/>
    </location>
</feature>
<feature type="domain" description="LIM zinc-binding" evidence="6">
    <location>
        <begin position="355"/>
        <end position="415"/>
    </location>
</feature>
<feature type="compositionally biased region" description="Basic and acidic residues" evidence="5">
    <location>
        <begin position="39"/>
        <end position="56"/>
    </location>
</feature>
<evidence type="ECO:0000256" key="1">
    <source>
        <dbReference type="ARBA" id="ARBA00022723"/>
    </source>
</evidence>
<feature type="compositionally biased region" description="Pro residues" evidence="5">
    <location>
        <begin position="103"/>
        <end position="119"/>
    </location>
</feature>
<dbReference type="AlphaFoldDB" id="A0A8U1H390"/>
<feature type="compositionally biased region" description="Polar residues" evidence="5">
    <location>
        <begin position="1"/>
        <end position="18"/>
    </location>
</feature>
<accession>A0A8U1H390</accession>
<evidence type="ECO:0000256" key="3">
    <source>
        <dbReference type="ARBA" id="ARBA00023038"/>
    </source>
</evidence>
<feature type="compositionally biased region" description="Basic and acidic residues" evidence="5">
    <location>
        <begin position="76"/>
        <end position="87"/>
    </location>
</feature>
<feature type="region of interest" description="Disordered" evidence="5">
    <location>
        <begin position="1"/>
        <end position="190"/>
    </location>
</feature>
<keyword evidence="7" id="KW-1185">Reference proteome</keyword>
<sequence length="753" mass="82699">MEGGSSFSRKSWASQSLRVTARELSLVSTRGKTNAIAERFSKYQRAAEEANAEKKKASVGSLPPTLRSGNLSVLKKRWEQPAPRQDKPSLLPAGPPRARLIPPAVPKPVPPTEPRPPAKSPGSPGTQGSQDTAASRFQYPSAAIAKEGAERRMERKDQRPSEGEEEEGLMQVEEKVAPPSPCSPVEKPSVPLNSLKMMFEKGESAKRRVSTGLHSSSSEDMDQRIGVLSPDRVLETTSLKERMAKYQSAVTKKGPLARTASQLEGEDGSLKENVPPSGVAVVSTYARVCVRACGESEKFGVESQALESYSRKVAVAETNGDGMDTPTSKDSTSSPSSAHSDPPKAARKFCLPVRETCIACLKTVYPLERLVANTQIFHTSCFRCLHCNTKLSLGNYASLHGNVYCNPHFSQLFKAKGNYDEGFGHRPHKELWTPRAEGEEEEEGVDREVEKKPKEQAERVAAVSLPASSAKQPSPTVEESPLAKVTDLTASLETRSHTTSTEKLSSAEKIPEARKLRVAWPPPADSDAGTSQILEAGSGVGRPWRAKWPPEGEVSLSTQSHDRTELKSLRRSSSLKERSRPFSVAPSLTTTNALGPREPRRPLKSLLDRRGSLEDSRSMPREPEPKPQREREEERQESKIERKPAPPSGSVVDEETSSEEEVESLPAAQEEKRDEPMKRGKEVEEASLKCQSASPDISASPSLSPQPKHNRSSQDVGFWEGEEEGGEGEQLTVEEMIKRNRYYEEEEEEEDDV</sequence>
<feature type="compositionally biased region" description="Basic and acidic residues" evidence="5">
    <location>
        <begin position="147"/>
        <end position="162"/>
    </location>
</feature>
<gene>
    <name evidence="8 9 10" type="primary">LOC120061955</name>
</gene>
<dbReference type="FunFam" id="2.10.110.10:FF:000002">
    <property type="entry name" value="LIM domain and actin-binding 1"/>
    <property type="match status" value="1"/>
</dbReference>
<feature type="compositionally biased region" description="Polar residues" evidence="5">
    <location>
        <begin position="689"/>
        <end position="707"/>
    </location>
</feature>
<dbReference type="Proteomes" id="UP000808372">
    <property type="component" value="Chromosome 2"/>
</dbReference>
<dbReference type="Gene3D" id="2.10.110.10">
    <property type="entry name" value="Cysteine Rich Protein"/>
    <property type="match status" value="1"/>
</dbReference>